<dbReference type="CDD" id="cd00200">
    <property type="entry name" value="WD40"/>
    <property type="match status" value="1"/>
</dbReference>
<protein>
    <submittedName>
        <fullName evidence="5">Stress protein</fullName>
    </submittedName>
</protein>
<dbReference type="InterPro" id="IPR011044">
    <property type="entry name" value="Quino_amine_DH_bsu"/>
</dbReference>
<evidence type="ECO:0000256" key="4">
    <source>
        <dbReference type="PROSITE-ProRule" id="PRU00221"/>
    </source>
</evidence>
<proteinExistence type="predicted"/>
<keyword evidence="1 4" id="KW-0853">WD repeat</keyword>
<dbReference type="Pfam" id="PF00400">
    <property type="entry name" value="WD40"/>
    <property type="match status" value="9"/>
</dbReference>
<gene>
    <name evidence="5" type="primary">WD66_6</name>
    <name evidence="5" type="ORF">g.67721</name>
</gene>
<organism evidence="5">
    <name type="scientific">Anthurium amnicola</name>
    <dbReference type="NCBI Taxonomy" id="1678845"/>
    <lineage>
        <taxon>Eukaryota</taxon>
        <taxon>Viridiplantae</taxon>
        <taxon>Streptophyta</taxon>
        <taxon>Embryophyta</taxon>
        <taxon>Tracheophyta</taxon>
        <taxon>Spermatophyta</taxon>
        <taxon>Magnoliopsida</taxon>
        <taxon>Liliopsida</taxon>
        <taxon>Araceae</taxon>
        <taxon>Pothoideae</taxon>
        <taxon>Potheae</taxon>
        <taxon>Anthurium</taxon>
    </lineage>
</organism>
<dbReference type="Gene3D" id="2.130.10.10">
    <property type="entry name" value="YVTN repeat-like/Quinoprotein amine dehydrogenase"/>
    <property type="match status" value="2"/>
</dbReference>
<evidence type="ECO:0000256" key="2">
    <source>
        <dbReference type="ARBA" id="ARBA00022737"/>
    </source>
</evidence>
<dbReference type="PANTHER" id="PTHR19856">
    <property type="entry name" value="WD-REPEATCONTAINING PROTEIN WDR1"/>
    <property type="match status" value="1"/>
</dbReference>
<keyword evidence="2" id="KW-0677">Repeat</keyword>
<dbReference type="EMBL" id="GDJX01027588">
    <property type="protein sequence ID" value="JAT40348.1"/>
    <property type="molecule type" value="Transcribed_RNA"/>
</dbReference>
<reference evidence="5" key="1">
    <citation type="submission" date="2015-07" db="EMBL/GenBank/DDBJ databases">
        <title>Transcriptome Assembly of Anthurium amnicola.</title>
        <authorList>
            <person name="Suzuki J."/>
        </authorList>
    </citation>
    <scope>NUCLEOTIDE SEQUENCE</scope>
</reference>
<dbReference type="PROSITE" id="PS50082">
    <property type="entry name" value="WD_REPEATS_2"/>
    <property type="match status" value="6"/>
</dbReference>
<dbReference type="PANTHER" id="PTHR19856:SF0">
    <property type="entry name" value="WD REPEAT-CONTAINING PROTEIN 1"/>
    <property type="match status" value="1"/>
</dbReference>
<feature type="repeat" description="WD" evidence="4">
    <location>
        <begin position="575"/>
        <end position="608"/>
    </location>
</feature>
<dbReference type="InterPro" id="IPR001680">
    <property type="entry name" value="WD40_rpt"/>
</dbReference>
<evidence type="ECO:0000313" key="5">
    <source>
        <dbReference type="EMBL" id="JAT40348.1"/>
    </source>
</evidence>
<feature type="repeat" description="WD" evidence="4">
    <location>
        <begin position="228"/>
        <end position="269"/>
    </location>
</feature>
<evidence type="ECO:0000256" key="1">
    <source>
        <dbReference type="ARBA" id="ARBA00022574"/>
    </source>
</evidence>
<dbReference type="PROSITE" id="PS50294">
    <property type="entry name" value="WD_REPEATS_REGION"/>
    <property type="match status" value="4"/>
</dbReference>
<dbReference type="InterPro" id="IPR015943">
    <property type="entry name" value="WD40/YVTN_repeat-like_dom_sf"/>
</dbReference>
<dbReference type="FunFam" id="2.130.10.10:FF:000102">
    <property type="entry name" value="Actin-interacting protein 1"/>
    <property type="match status" value="1"/>
</dbReference>
<evidence type="ECO:0000256" key="3">
    <source>
        <dbReference type="ARBA" id="ARBA00058835"/>
    </source>
</evidence>
<feature type="non-terminal residue" evidence="5">
    <location>
        <position position="1"/>
    </location>
</feature>
<name>A0A1D1XD52_9ARAE</name>
<dbReference type="GO" id="GO:0030864">
    <property type="term" value="C:cortical actin cytoskeleton"/>
    <property type="evidence" value="ECO:0007669"/>
    <property type="project" value="TreeGrafter"/>
</dbReference>
<feature type="repeat" description="WD" evidence="4">
    <location>
        <begin position="619"/>
        <end position="654"/>
    </location>
</feature>
<dbReference type="InterPro" id="IPR011047">
    <property type="entry name" value="Quinoprotein_ADH-like_sf"/>
</dbReference>
<sequence>LPSSASPHSSRPQFLVLAVVVTTGTISIKTASSSSSRTDRTKAEMAELSETYACVPTTERGRGILVSGDPKTNSIAYCNGRSVIIRRLDRPLEASVYGEHAYPATLARFSPNGEWVASADASGTVRIWGRHGDRALKNEFRVLSGRIDDLQWSPDGQRIVASGDGRGKSFVRAFMWDSGTNVGEFDGHSRRVLSCTFKPTRPFRIVTCGEDFLVNFYEGPPFRFKLSHRDHSNFVNCVRYSPDGSKFITVSSDKKGIIYDGKTGEKMGELSIEDGHKGSIYAVSWSPDSKQVLTVSADKSAKIWEIMDNGHGKLKKTLSCPGSGGIDDMLVGCLWQNDHLVTISLGGTINLFSASDLDALPVSFSGHMKTVSALACFIQNGQKIILSSSYDGVIVRWIQGVGYGGRLERKDNAQIKCFTAVEEELVISGFDNKVRRYPLHGSECGDAEPIDVGSQPKDLNLAVQSPELTLVSTDSGITMLRGLTIVSTSNLGFTVTASAIAPDGSEAIVGAQDGKLHVYSIRGDTLTEEAVLEKHRGAISVIRYSPDASLFASADINREAVVWDRVSREVKLKNMLYHTARINCLAWSPDNSMVATGSLDTCVIVYEVGKPASSRITIKGAHLGGVYGLAFSDENNLVSSGEDACVRVWRLSRQ</sequence>
<dbReference type="GO" id="GO:0051015">
    <property type="term" value="F:actin filament binding"/>
    <property type="evidence" value="ECO:0007669"/>
    <property type="project" value="TreeGrafter"/>
</dbReference>
<dbReference type="AlphaFoldDB" id="A0A1D1XD52"/>
<feature type="repeat" description="WD" evidence="4">
    <location>
        <begin position="97"/>
        <end position="128"/>
    </location>
</feature>
<dbReference type="InterPro" id="IPR019775">
    <property type="entry name" value="WD40_repeat_CS"/>
</dbReference>
<dbReference type="FunFam" id="2.130.10.10:FF:000167">
    <property type="entry name" value="Actin-interacting protein 1"/>
    <property type="match status" value="1"/>
</dbReference>
<dbReference type="SMART" id="SM00320">
    <property type="entry name" value="WD40"/>
    <property type="match status" value="11"/>
</dbReference>
<comment type="function">
    <text evidence="3">Binds actin. Enhances the F-actin depolymerization activity of actin-depolymerizing factor (ADF) proteins.</text>
</comment>
<accession>A0A1D1XD52</accession>
<dbReference type="SUPFAM" id="SSF50998">
    <property type="entry name" value="Quinoprotein alcohol dehydrogenase-like"/>
    <property type="match status" value="1"/>
</dbReference>
<dbReference type="SUPFAM" id="SSF50969">
    <property type="entry name" value="YVTN repeat-like/Quinoprotein amine dehydrogenase"/>
    <property type="match status" value="1"/>
</dbReference>
<dbReference type="GO" id="GO:0030042">
    <property type="term" value="P:actin filament depolymerization"/>
    <property type="evidence" value="ECO:0007669"/>
    <property type="project" value="TreeGrafter"/>
</dbReference>
<dbReference type="PROSITE" id="PS00678">
    <property type="entry name" value="WD_REPEATS_1"/>
    <property type="match status" value="1"/>
</dbReference>
<feature type="repeat" description="WD" evidence="4">
    <location>
        <begin position="532"/>
        <end position="564"/>
    </location>
</feature>
<feature type="repeat" description="WD" evidence="4">
    <location>
        <begin position="273"/>
        <end position="306"/>
    </location>
</feature>